<organism evidence="1 2">
    <name type="scientific">Capnocytophaga gingivalis</name>
    <dbReference type="NCBI Taxonomy" id="1017"/>
    <lineage>
        <taxon>Bacteria</taxon>
        <taxon>Pseudomonadati</taxon>
        <taxon>Bacteroidota</taxon>
        <taxon>Flavobacteriia</taxon>
        <taxon>Flavobacteriales</taxon>
        <taxon>Flavobacteriaceae</taxon>
        <taxon>Capnocytophaga</taxon>
    </lineage>
</organism>
<accession>A0A250FND1</accession>
<proteinExistence type="predicted"/>
<dbReference type="Proteomes" id="UP000217250">
    <property type="component" value="Chromosome"/>
</dbReference>
<sequence length="66" mass="6967">MAAKVQNKAETFTFVFSGVIEKEAASPRPKGKGRSRGVSSDQRFVCGCPEYVSGGSASLWFAAHAA</sequence>
<evidence type="ECO:0000313" key="1">
    <source>
        <dbReference type="EMBL" id="ATA86682.1"/>
    </source>
</evidence>
<dbReference type="AlphaFoldDB" id="A0A250FND1"/>
<gene>
    <name evidence="1" type="ORF">CGC50_05585</name>
</gene>
<evidence type="ECO:0000313" key="2">
    <source>
        <dbReference type="Proteomes" id="UP000217250"/>
    </source>
</evidence>
<dbReference type="KEGG" id="cgh:CGC50_05585"/>
<name>A0A250FND1_9FLAO</name>
<protein>
    <submittedName>
        <fullName evidence="1">Uncharacterized protein</fullName>
    </submittedName>
</protein>
<dbReference type="EMBL" id="CP022386">
    <property type="protein sequence ID" value="ATA86682.1"/>
    <property type="molecule type" value="Genomic_DNA"/>
</dbReference>
<reference evidence="2" key="1">
    <citation type="submission" date="2017-06" db="EMBL/GenBank/DDBJ databases">
        <title>Capnocytophaga spp. assemblies.</title>
        <authorList>
            <person name="Gulvik C.A."/>
        </authorList>
    </citation>
    <scope>NUCLEOTIDE SEQUENCE [LARGE SCALE GENOMIC DNA]</scope>
    <source>
        <strain evidence="2">H1496</strain>
    </source>
</reference>